<evidence type="ECO:0000256" key="2">
    <source>
        <dbReference type="ARBA" id="ARBA00022723"/>
    </source>
</evidence>
<evidence type="ECO:0000256" key="4">
    <source>
        <dbReference type="ARBA" id="ARBA00022833"/>
    </source>
</evidence>
<evidence type="ECO:0000256" key="1">
    <source>
        <dbReference type="ARBA" id="ARBA00005889"/>
    </source>
</evidence>
<dbReference type="Proteomes" id="UP001318860">
    <property type="component" value="Unassembled WGS sequence"/>
</dbReference>
<evidence type="ECO:0000259" key="8">
    <source>
        <dbReference type="PROSITE" id="PS50966"/>
    </source>
</evidence>
<dbReference type="InterPro" id="IPR031052">
    <property type="entry name" value="FHY3/FAR1"/>
</dbReference>
<gene>
    <name evidence="9" type="ORF">DH2020_018654</name>
</gene>
<keyword evidence="4 6" id="KW-0862">Zinc</keyword>
<dbReference type="InterPro" id="IPR004330">
    <property type="entry name" value="FAR1_DNA_bnd_dom"/>
</dbReference>
<feature type="domain" description="SWIM-type" evidence="8">
    <location>
        <begin position="549"/>
        <end position="585"/>
    </location>
</feature>
<keyword evidence="10" id="KW-1185">Reference proteome</keyword>
<keyword evidence="6" id="KW-0539">Nucleus</keyword>
<evidence type="ECO:0000256" key="7">
    <source>
        <dbReference type="SAM" id="MobiDB-lite"/>
    </source>
</evidence>
<accession>A0ABR0WJW4</accession>
<dbReference type="Pfam" id="PF04434">
    <property type="entry name" value="SWIM"/>
    <property type="match status" value="1"/>
</dbReference>
<proteinExistence type="inferred from homology"/>
<dbReference type="InterPro" id="IPR006564">
    <property type="entry name" value="Znf_PMZ"/>
</dbReference>
<dbReference type="Pfam" id="PF03101">
    <property type="entry name" value="FAR1"/>
    <property type="match status" value="1"/>
</dbReference>
<dbReference type="PROSITE" id="PS50966">
    <property type="entry name" value="ZF_SWIM"/>
    <property type="match status" value="1"/>
</dbReference>
<dbReference type="SMART" id="SM00575">
    <property type="entry name" value="ZnF_PMZ"/>
    <property type="match status" value="1"/>
</dbReference>
<dbReference type="EMBL" id="JABTTQ020000010">
    <property type="protein sequence ID" value="KAK6147742.1"/>
    <property type="molecule type" value="Genomic_DNA"/>
</dbReference>
<evidence type="ECO:0000313" key="10">
    <source>
        <dbReference type="Proteomes" id="UP001318860"/>
    </source>
</evidence>
<protein>
    <recommendedName>
        <fullName evidence="6">Protein FAR1-RELATED SEQUENCE</fullName>
    </recommendedName>
</protein>
<keyword evidence="3 5" id="KW-0863">Zinc-finger</keyword>
<evidence type="ECO:0000256" key="3">
    <source>
        <dbReference type="ARBA" id="ARBA00022771"/>
    </source>
</evidence>
<reference evidence="9 10" key="1">
    <citation type="journal article" date="2021" name="Comput. Struct. Biotechnol. J.">
        <title>De novo genome assembly of the potent medicinal plant Rehmannia glutinosa using nanopore technology.</title>
        <authorList>
            <person name="Ma L."/>
            <person name="Dong C."/>
            <person name="Song C."/>
            <person name="Wang X."/>
            <person name="Zheng X."/>
            <person name="Niu Y."/>
            <person name="Chen S."/>
            <person name="Feng W."/>
        </authorList>
    </citation>
    <scope>NUCLEOTIDE SEQUENCE [LARGE SCALE GENOMIC DNA]</scope>
    <source>
        <strain evidence="9">DH-2019</strain>
    </source>
</reference>
<organism evidence="9 10">
    <name type="scientific">Rehmannia glutinosa</name>
    <name type="common">Chinese foxglove</name>
    <dbReference type="NCBI Taxonomy" id="99300"/>
    <lineage>
        <taxon>Eukaryota</taxon>
        <taxon>Viridiplantae</taxon>
        <taxon>Streptophyta</taxon>
        <taxon>Embryophyta</taxon>
        <taxon>Tracheophyta</taxon>
        <taxon>Spermatophyta</taxon>
        <taxon>Magnoliopsida</taxon>
        <taxon>eudicotyledons</taxon>
        <taxon>Gunneridae</taxon>
        <taxon>Pentapetalae</taxon>
        <taxon>asterids</taxon>
        <taxon>lamiids</taxon>
        <taxon>Lamiales</taxon>
        <taxon>Orobanchaceae</taxon>
        <taxon>Rehmannieae</taxon>
        <taxon>Rehmannia</taxon>
    </lineage>
</organism>
<comment type="similarity">
    <text evidence="1 6">Belongs to the FHY3/FAR1 family.</text>
</comment>
<dbReference type="PANTHER" id="PTHR31669:SF280">
    <property type="entry name" value="PROTEIN FAR1-RELATED SEQUENCE 2"/>
    <property type="match status" value="1"/>
</dbReference>
<comment type="subcellular location">
    <subcellularLocation>
        <location evidence="6">Nucleus</location>
    </subcellularLocation>
</comment>
<dbReference type="PANTHER" id="PTHR31669">
    <property type="entry name" value="PROTEIN FAR1-RELATED SEQUENCE 10-RELATED"/>
    <property type="match status" value="1"/>
</dbReference>
<name>A0ABR0WJW4_REHGL</name>
<feature type="region of interest" description="Disordered" evidence="7">
    <location>
        <begin position="668"/>
        <end position="719"/>
    </location>
</feature>
<evidence type="ECO:0000256" key="6">
    <source>
        <dbReference type="RuleBase" id="RU367018"/>
    </source>
</evidence>
<dbReference type="InterPro" id="IPR007527">
    <property type="entry name" value="Znf_SWIM"/>
</dbReference>
<keyword evidence="2 6" id="KW-0479">Metal-binding</keyword>
<evidence type="ECO:0000313" key="9">
    <source>
        <dbReference type="EMBL" id="KAK6147742.1"/>
    </source>
</evidence>
<sequence>MASIVRKCTPSRLCMPWRDTANKVDCGIYTMRHMESYMGGGTKGWDGGLEKNNVQFLRGNVVFFTLWFDRGEEDDDYGFDALVFSVFSRWLERGEEDGDYAGARLGAWAYIPLQFATVEGARTDKARKESTVPIWRKNIGDTVLLVVLCLPMEIDLELASGQEGRLNAPMDIRNDDNERNEVGNEIVGGGDGVDFNAVNDNKSGINSYMPQNGMEFETKESAYSFYREYARLVGFGITIKASRRSKKSGKFIDIKIACSRFGSKRPSSTAISPRACPKTDCKASMHIKKYPEGKWFVFSFVEEHNHEICPDDFYNAVRGKKNQSTNVVCQKKGLQLALDERDVRFCWIVSCKCKLRLRVSTMDVGPNLSQKLTEFEVFVTKLKKCVYGSWTKEEFEKRWQKMVNKFDVTDNKWIQSLYEDRRKWIPTFMRNVFLGGFCTVERSQSVASYFDKYLQKDTTIEVFIDHYKLFLHERCEAEAKAQIKDQHAPPALISHSPFEKQMSKLYTHAIYKKFQAEVSGIVACTVGKEGEDERTIAYRVVDLERKQCFTVSWNKIKYDICCLCHLFEYSGFLCRHALSVLQLSGISTIPSNYILKRWTQKAKMRDTAHQASINTNFRIERLNDLCKLAIELGEEGSLSGEAYRVACHALEEALKHCASMKNSVKSHQETNKTAAQGLPHIGQQEGSSTVKASKTKENPKKRKVRAEAAKLSTGIQDSSQDVEHGTRISIINGYYVTEHGGQGLGHLNSFSSVHDCYYSDQPIVQGVLVQGQFNFRASSLEGCFQLRDSSHNVTTSDNMASKHLND</sequence>
<evidence type="ECO:0000256" key="5">
    <source>
        <dbReference type="PROSITE-ProRule" id="PRU00325"/>
    </source>
</evidence>
<comment type="function">
    <text evidence="6">Putative transcription activator involved in regulating light control of development.</text>
</comment>
<comment type="caution">
    <text evidence="9">The sequence shown here is derived from an EMBL/GenBank/DDBJ whole genome shotgun (WGS) entry which is preliminary data.</text>
</comment>